<feature type="domain" description="PKD" evidence="2">
    <location>
        <begin position="138"/>
        <end position="179"/>
    </location>
</feature>
<dbReference type="SUPFAM" id="SSF49299">
    <property type="entry name" value="PKD domain"/>
    <property type="match status" value="2"/>
</dbReference>
<accession>A0A374MMY6</accession>
<dbReference type="InterPro" id="IPR035986">
    <property type="entry name" value="PKD_dom_sf"/>
</dbReference>
<name>A0A374MMY6_BACUN</name>
<comment type="caution">
    <text evidence="3">The sequence shown here is derived from an EMBL/GenBank/DDBJ whole genome shotgun (WGS) entry which is preliminary data.</text>
</comment>
<keyword evidence="1" id="KW-0472">Membrane</keyword>
<organism evidence="3 4">
    <name type="scientific">Bacteroides uniformis</name>
    <dbReference type="NCBI Taxonomy" id="820"/>
    <lineage>
        <taxon>Bacteria</taxon>
        <taxon>Pseudomonadati</taxon>
        <taxon>Bacteroidota</taxon>
        <taxon>Bacteroidia</taxon>
        <taxon>Bacteroidales</taxon>
        <taxon>Bacteroidaceae</taxon>
        <taxon>Bacteroides</taxon>
    </lineage>
</organism>
<evidence type="ECO:0000313" key="3">
    <source>
        <dbReference type="EMBL" id="RGI72844.1"/>
    </source>
</evidence>
<dbReference type="InterPro" id="IPR000601">
    <property type="entry name" value="PKD_dom"/>
</dbReference>
<dbReference type="Gene3D" id="2.60.40.10">
    <property type="entry name" value="Immunoglobulins"/>
    <property type="match status" value="1"/>
</dbReference>
<reference evidence="3 4" key="1">
    <citation type="submission" date="2018-08" db="EMBL/GenBank/DDBJ databases">
        <title>A genome reference for cultivated species of the human gut microbiota.</title>
        <authorList>
            <person name="Zou Y."/>
            <person name="Xue W."/>
            <person name="Luo G."/>
        </authorList>
    </citation>
    <scope>NUCLEOTIDE SEQUENCE [LARGE SCALE GENOMIC DNA]</scope>
    <source>
        <strain evidence="3 4">TM10-17</strain>
    </source>
</reference>
<keyword evidence="1" id="KW-0812">Transmembrane</keyword>
<evidence type="ECO:0000256" key="1">
    <source>
        <dbReference type="SAM" id="Phobius"/>
    </source>
</evidence>
<evidence type="ECO:0000259" key="2">
    <source>
        <dbReference type="PROSITE" id="PS50093"/>
    </source>
</evidence>
<dbReference type="EMBL" id="QSOF01000028">
    <property type="protein sequence ID" value="RGI72844.1"/>
    <property type="molecule type" value="Genomic_DNA"/>
</dbReference>
<dbReference type="CDD" id="cd00146">
    <property type="entry name" value="PKD"/>
    <property type="match status" value="1"/>
</dbReference>
<evidence type="ECO:0000313" key="4">
    <source>
        <dbReference type="Proteomes" id="UP000263754"/>
    </source>
</evidence>
<dbReference type="RefSeq" id="WP_117963627.1">
    <property type="nucleotide sequence ID" value="NZ_QSOF01000028.1"/>
</dbReference>
<feature type="transmembrane region" description="Helical" evidence="1">
    <location>
        <begin position="9"/>
        <end position="30"/>
    </location>
</feature>
<feature type="domain" description="PKD" evidence="2">
    <location>
        <begin position="62"/>
        <end position="93"/>
    </location>
</feature>
<protein>
    <submittedName>
        <fullName evidence="3">PKD domain-containing protein</fullName>
    </submittedName>
</protein>
<gene>
    <name evidence="3" type="ORF">DXD90_16670</name>
</gene>
<dbReference type="InterPro" id="IPR013783">
    <property type="entry name" value="Ig-like_fold"/>
</dbReference>
<keyword evidence="1" id="KW-1133">Transmembrane helix</keyword>
<proteinExistence type="predicted"/>
<sequence length="299" mass="34428">MGKINNRKSFIIIGAVVLCIVIAYLISLSLREKTVIAYITPSDIEVGDAIQYTDSTKRADMWLWEFGNGDASEERTGSYRFTQSGKYQVRLTVDRKYEKKFIVNVREKNNDKTDEELIKIEAPDFALQDEIISFHGIGDSKEWRWQFGETGMVDSREKNPLYAYMEPGVYEILLTTEDTHYPIRHTIQIEPNYQKNDSTDVLTLVGNDIRERLQAIVDGKPFNLNYNYVLNTYLCDNPDVVVTVNGDKHNDFYSYCQGLKIIGRKKLIIEEVVVDIGNSNTDECIKKLLVTQSEKYISK</sequence>
<dbReference type="AlphaFoldDB" id="A0A374MMY6"/>
<dbReference type="Proteomes" id="UP000263754">
    <property type="component" value="Unassembled WGS sequence"/>
</dbReference>
<dbReference type="PROSITE" id="PS50093">
    <property type="entry name" value="PKD"/>
    <property type="match status" value="2"/>
</dbReference>
<dbReference type="Pfam" id="PF18911">
    <property type="entry name" value="PKD_4"/>
    <property type="match status" value="1"/>
</dbReference>